<evidence type="ECO:0000313" key="3">
    <source>
        <dbReference type="Proteomes" id="UP000663832"/>
    </source>
</evidence>
<feature type="transmembrane region" description="Helical" evidence="1">
    <location>
        <begin position="109"/>
        <end position="129"/>
    </location>
</feature>
<feature type="transmembrane region" description="Helical" evidence="1">
    <location>
        <begin position="278"/>
        <end position="299"/>
    </location>
</feature>
<organism evidence="2 3">
    <name type="scientific">Adineta steineri</name>
    <dbReference type="NCBI Taxonomy" id="433720"/>
    <lineage>
        <taxon>Eukaryota</taxon>
        <taxon>Metazoa</taxon>
        <taxon>Spiralia</taxon>
        <taxon>Gnathifera</taxon>
        <taxon>Rotifera</taxon>
        <taxon>Eurotatoria</taxon>
        <taxon>Bdelloidea</taxon>
        <taxon>Adinetida</taxon>
        <taxon>Adinetidae</taxon>
        <taxon>Adineta</taxon>
    </lineage>
</organism>
<evidence type="ECO:0000313" key="2">
    <source>
        <dbReference type="EMBL" id="CAF0743487.1"/>
    </source>
</evidence>
<dbReference type="OrthoDB" id="10038237at2759"/>
<feature type="transmembrane region" description="Helical" evidence="1">
    <location>
        <begin position="305"/>
        <end position="327"/>
    </location>
</feature>
<accession>A0A813NRE1</accession>
<reference evidence="2" key="1">
    <citation type="submission" date="2021-02" db="EMBL/GenBank/DDBJ databases">
        <authorList>
            <person name="Nowell W R."/>
        </authorList>
    </citation>
    <scope>NUCLEOTIDE SEQUENCE</scope>
</reference>
<protein>
    <recommendedName>
        <fullName evidence="4">G-protein coupled receptors family 1 profile domain-containing protein</fullName>
    </recommendedName>
</protein>
<sequence>MFDIRTISIEFCLVTCLILLIFIVNILHILYLIIYEHNKQIKSIRLILINLSLSSLIVSIWLIPFFYFRTIWSSESTLWRLWSFVFHIVDAVQLYSFLILITTRSFQRIFICFIWLTPIIAYSPLLWLPSLSFYDKIDYLPYRRLTINIPWWILPILYFSMYCIPIFISLLLNSIHICWPLIFYCYKKEKQEIYQQYNTEHHKDMIELKNLIETVFNFQLEQSTNKNICISSCSNEIHQPLSYKVCQHESFFLFDELSTYSLLHSTQIKSKKHIKQPLNSYMLFIITCLLLLVHLPYILLSFLDISALQLSTFIYIHWFSALFVPLIHIK</sequence>
<feature type="transmembrane region" description="Helical" evidence="1">
    <location>
        <begin position="6"/>
        <end position="34"/>
    </location>
</feature>
<dbReference type="EMBL" id="CAJNOM010000003">
    <property type="protein sequence ID" value="CAF0743487.1"/>
    <property type="molecule type" value="Genomic_DNA"/>
</dbReference>
<feature type="transmembrane region" description="Helical" evidence="1">
    <location>
        <begin position="149"/>
        <end position="172"/>
    </location>
</feature>
<evidence type="ECO:0008006" key="4">
    <source>
        <dbReference type="Google" id="ProtNLM"/>
    </source>
</evidence>
<gene>
    <name evidence="2" type="ORF">QVE165_LOCUS1054</name>
</gene>
<name>A0A813NRE1_9BILA</name>
<keyword evidence="1" id="KW-1133">Transmembrane helix</keyword>
<dbReference type="Proteomes" id="UP000663832">
    <property type="component" value="Unassembled WGS sequence"/>
</dbReference>
<keyword evidence="1" id="KW-0472">Membrane</keyword>
<dbReference type="AlphaFoldDB" id="A0A813NRE1"/>
<comment type="caution">
    <text evidence="2">The sequence shown here is derived from an EMBL/GenBank/DDBJ whole genome shotgun (WGS) entry which is preliminary data.</text>
</comment>
<proteinExistence type="predicted"/>
<evidence type="ECO:0000256" key="1">
    <source>
        <dbReference type="SAM" id="Phobius"/>
    </source>
</evidence>
<feature type="transmembrane region" description="Helical" evidence="1">
    <location>
        <begin position="46"/>
        <end position="67"/>
    </location>
</feature>
<keyword evidence="3" id="KW-1185">Reference proteome</keyword>
<feature type="transmembrane region" description="Helical" evidence="1">
    <location>
        <begin position="79"/>
        <end position="102"/>
    </location>
</feature>
<dbReference type="Gene3D" id="1.20.1070.10">
    <property type="entry name" value="Rhodopsin 7-helix transmembrane proteins"/>
    <property type="match status" value="1"/>
</dbReference>
<keyword evidence="1" id="KW-0812">Transmembrane</keyword>